<gene>
    <name evidence="1" type="ORF">BO95DRAFT_272092</name>
</gene>
<evidence type="ECO:0000313" key="1">
    <source>
        <dbReference type="EMBL" id="RAH41366.1"/>
    </source>
</evidence>
<keyword evidence="2" id="KW-1185">Reference proteome</keyword>
<dbReference type="Proteomes" id="UP000249057">
    <property type="component" value="Unassembled WGS sequence"/>
</dbReference>
<protein>
    <submittedName>
        <fullName evidence="1">Uncharacterized protein</fullName>
    </submittedName>
</protein>
<evidence type="ECO:0000313" key="2">
    <source>
        <dbReference type="Proteomes" id="UP000249057"/>
    </source>
</evidence>
<reference evidence="1" key="1">
    <citation type="submission" date="2018-02" db="EMBL/GenBank/DDBJ databases">
        <title>The genomes of Aspergillus section Nigri reveals drivers in fungal speciation.</title>
        <authorList>
            <consortium name="DOE Joint Genome Institute"/>
            <person name="Vesth T.C."/>
            <person name="Nybo J."/>
            <person name="Theobald S."/>
            <person name="Brandl J."/>
            <person name="Frisvad J.C."/>
            <person name="Nielsen K.F."/>
            <person name="Lyhne E.K."/>
            <person name="Kogle M.E."/>
            <person name="Kuo A."/>
            <person name="Riley R."/>
            <person name="Clum A."/>
            <person name="Nolan M."/>
            <person name="Lipzen A."/>
            <person name="Salamov A."/>
            <person name="Henrissat B."/>
            <person name="Wiebenga A."/>
            <person name="De vries R.P."/>
            <person name="Grigoriev I.V."/>
            <person name="Mortensen U.H."/>
            <person name="Andersen M.R."/>
            <person name="Baker S.E."/>
        </authorList>
    </citation>
    <scope>NUCLEOTIDE SEQUENCE</scope>
    <source>
        <strain evidence="1">CBS 621.78</strain>
    </source>
</reference>
<sequence length="70" mass="8398">MRPPSPPLKVHVMTWGRRGKDRMLFWRSSLSTVSYMFYCTVPNQQPFFLWVVAACSIRCFSLLFYFFFCD</sequence>
<organism evidence="1 2">
    <name type="scientific">Aspergillus brunneoviolaceus CBS 621.78</name>
    <dbReference type="NCBI Taxonomy" id="1450534"/>
    <lineage>
        <taxon>Eukaryota</taxon>
        <taxon>Fungi</taxon>
        <taxon>Dikarya</taxon>
        <taxon>Ascomycota</taxon>
        <taxon>Pezizomycotina</taxon>
        <taxon>Eurotiomycetes</taxon>
        <taxon>Eurotiomycetidae</taxon>
        <taxon>Eurotiales</taxon>
        <taxon>Aspergillaceae</taxon>
        <taxon>Aspergillus</taxon>
        <taxon>Aspergillus subgen. Circumdati</taxon>
    </lineage>
</organism>
<accession>A0ACD1FWI4</accession>
<proteinExistence type="predicted"/>
<dbReference type="EMBL" id="KZ825389">
    <property type="protein sequence ID" value="RAH41366.1"/>
    <property type="molecule type" value="Genomic_DNA"/>
</dbReference>
<name>A0ACD1FWI4_9EURO</name>